<organism evidence="1">
    <name type="scientific">Chromera velia CCMP2878</name>
    <dbReference type="NCBI Taxonomy" id="1169474"/>
    <lineage>
        <taxon>Eukaryota</taxon>
        <taxon>Sar</taxon>
        <taxon>Alveolata</taxon>
        <taxon>Colpodellida</taxon>
        <taxon>Chromeraceae</taxon>
        <taxon>Chromera</taxon>
    </lineage>
</organism>
<dbReference type="PANTHER" id="PTHR24109">
    <property type="entry name" value="LEUCINE-RICH REPEAT-CONTAINING PROTEIN 31"/>
    <property type="match status" value="1"/>
</dbReference>
<dbReference type="SUPFAM" id="SSF52047">
    <property type="entry name" value="RNI-like"/>
    <property type="match status" value="2"/>
</dbReference>
<protein>
    <submittedName>
        <fullName evidence="1">Uncharacterized protein</fullName>
    </submittedName>
</protein>
<dbReference type="AlphaFoldDB" id="A0A0G4HYG5"/>
<dbReference type="InterPro" id="IPR042419">
    <property type="entry name" value="LRC31"/>
</dbReference>
<sequence>MTDSPSACAPLETRRCWEIPLKAVFRHLVEKPEDLADWSKRPEFAGFVWLYLYLSNRHLLNGRPLRTVHLSDVCSLDMSPLLTFLPSSVENLLFHHCVFSARALGVLAQSLPPLPRDERDGAETVSPPRLSVIQEVSLLRCRFENHANGALFFSRLLPSLRVFGWAAPTKSLWMPFCSALRDRTHPLPLQRIHIRSHVLCEESAHAFFLSLPSSLETLDLRWCRSPIANKEAEAGCWGALGQKLKGGGLPLLKELILLRCGLTDDSVRVVFPFLPESLEVLQLSGNPEIGIEGWGMLGSKLKAGHLGSLRSLLLDNCGLLPRGGFRLLAFLPFLPASLETLRLQQTSRTEEPREIDAWVVQRALASLGLKMKSGGLRDLKHLSLSSCVHDGKSELSFLESLPSTLESLELFWVSRNFNAEWTGLATRLESGELARLKLLRLHECGLKSENATSLFAHLPVSLETLDLTGNDEIGPEGWRAVARRMEKSELKGLKNLVLRNCGLKNSDACTFLRVLPSSLESLDLSMNGDVEIEGWRVFGERLRDGGLPLLSNLRVSDCCLSGNSAVLLFPSLPSSMKCLDFSWNTELERVIENGPASEDGEGEGEGVPRHELESLRRVLIRFSGRAPALSREVRSMDGSFPRSCQAELGGKSLKGVKKVRFG</sequence>
<reference evidence="1" key="1">
    <citation type="submission" date="2014-11" db="EMBL/GenBank/DDBJ databases">
        <authorList>
            <person name="Otto D Thomas"/>
            <person name="Naeem Raeece"/>
        </authorList>
    </citation>
    <scope>NUCLEOTIDE SEQUENCE</scope>
</reference>
<dbReference type="VEuPathDB" id="CryptoDB:Cvel_33560"/>
<dbReference type="EMBL" id="CDMZ01004378">
    <property type="protein sequence ID" value="CEM49567.1"/>
    <property type="molecule type" value="Genomic_DNA"/>
</dbReference>
<evidence type="ECO:0000313" key="1">
    <source>
        <dbReference type="EMBL" id="CEM49567.1"/>
    </source>
</evidence>
<dbReference type="PANTHER" id="PTHR24109:SF3">
    <property type="entry name" value="LEUCINE-RICH REPEAT-CONTAINING PROTEIN 31"/>
    <property type="match status" value="1"/>
</dbReference>
<dbReference type="Gene3D" id="3.80.10.10">
    <property type="entry name" value="Ribonuclease Inhibitor"/>
    <property type="match status" value="2"/>
</dbReference>
<accession>A0A0G4HYG5</accession>
<dbReference type="InterPro" id="IPR032675">
    <property type="entry name" value="LRR_dom_sf"/>
</dbReference>
<gene>
    <name evidence="1" type="ORF">Cvel_33560</name>
</gene>
<proteinExistence type="predicted"/>
<name>A0A0G4HYG5_9ALVE</name>
<dbReference type="Pfam" id="PF13516">
    <property type="entry name" value="LRR_6"/>
    <property type="match status" value="1"/>
</dbReference>
<dbReference type="PhylomeDB" id="A0A0G4HYG5"/>
<dbReference type="InterPro" id="IPR001611">
    <property type="entry name" value="Leu-rich_rpt"/>
</dbReference>